<dbReference type="EMBL" id="JADGJD010000368">
    <property type="protein sequence ID" value="KAJ3051686.1"/>
    <property type="molecule type" value="Genomic_DNA"/>
</dbReference>
<protein>
    <submittedName>
        <fullName evidence="1">Uncharacterized protein</fullName>
    </submittedName>
</protein>
<organism evidence="1 2">
    <name type="scientific">Rhizophlyctis rosea</name>
    <dbReference type="NCBI Taxonomy" id="64517"/>
    <lineage>
        <taxon>Eukaryota</taxon>
        <taxon>Fungi</taxon>
        <taxon>Fungi incertae sedis</taxon>
        <taxon>Chytridiomycota</taxon>
        <taxon>Chytridiomycota incertae sedis</taxon>
        <taxon>Chytridiomycetes</taxon>
        <taxon>Rhizophlyctidales</taxon>
        <taxon>Rhizophlyctidaceae</taxon>
        <taxon>Rhizophlyctis</taxon>
    </lineage>
</organism>
<keyword evidence="2" id="KW-1185">Reference proteome</keyword>
<reference evidence="1" key="1">
    <citation type="submission" date="2020-05" db="EMBL/GenBank/DDBJ databases">
        <title>Phylogenomic resolution of chytrid fungi.</title>
        <authorList>
            <person name="Stajich J.E."/>
            <person name="Amses K."/>
            <person name="Simmons R."/>
            <person name="Seto K."/>
            <person name="Myers J."/>
            <person name="Bonds A."/>
            <person name="Quandt C.A."/>
            <person name="Barry K."/>
            <person name="Liu P."/>
            <person name="Grigoriev I."/>
            <person name="Longcore J.E."/>
            <person name="James T.Y."/>
        </authorList>
    </citation>
    <scope>NUCLEOTIDE SEQUENCE</scope>
    <source>
        <strain evidence="1">JEL0318</strain>
    </source>
</reference>
<dbReference type="AlphaFoldDB" id="A0AAD5X600"/>
<sequence>TCAEILAARHNVLPVDLTILMFSAFDDVLGKPFPLDSFYGILSVVNSLVASKERLAESEHNMEWLGGSLLDAMIPAMVTLQRDGDTLPPLARRVCTEAAQGLFGRLGGLVVPFVERLRTGIRELQPSNADSAAEISGFVKVVSRFLLAPELRRQVVSVGVSREAMSGFLQDAQVALKASIGGDTAFQSLAQDFLLIQNGINGTLST</sequence>
<accession>A0AAD5X600</accession>
<evidence type="ECO:0000313" key="1">
    <source>
        <dbReference type="EMBL" id="KAJ3051686.1"/>
    </source>
</evidence>
<dbReference type="Proteomes" id="UP001212841">
    <property type="component" value="Unassembled WGS sequence"/>
</dbReference>
<proteinExistence type="predicted"/>
<feature type="non-terminal residue" evidence="1">
    <location>
        <position position="206"/>
    </location>
</feature>
<name>A0AAD5X600_9FUNG</name>
<gene>
    <name evidence="1" type="ORF">HK097_007292</name>
</gene>
<comment type="caution">
    <text evidence="1">The sequence shown here is derived from an EMBL/GenBank/DDBJ whole genome shotgun (WGS) entry which is preliminary data.</text>
</comment>
<evidence type="ECO:0000313" key="2">
    <source>
        <dbReference type="Proteomes" id="UP001212841"/>
    </source>
</evidence>